<feature type="compositionally biased region" description="Basic residues" evidence="1">
    <location>
        <begin position="1"/>
        <end position="13"/>
    </location>
</feature>
<feature type="region of interest" description="Disordered" evidence="1">
    <location>
        <begin position="49"/>
        <end position="86"/>
    </location>
</feature>
<dbReference type="EMBL" id="JACEIK010002342">
    <property type="protein sequence ID" value="MCD9560584.1"/>
    <property type="molecule type" value="Genomic_DNA"/>
</dbReference>
<feature type="compositionally biased region" description="Polar residues" evidence="1">
    <location>
        <begin position="69"/>
        <end position="79"/>
    </location>
</feature>
<protein>
    <submittedName>
        <fullName evidence="2">Uncharacterized protein</fullName>
    </submittedName>
</protein>
<proteinExistence type="predicted"/>
<gene>
    <name evidence="2" type="ORF">HAX54_019301</name>
</gene>
<evidence type="ECO:0000256" key="1">
    <source>
        <dbReference type="SAM" id="MobiDB-lite"/>
    </source>
</evidence>
<evidence type="ECO:0000313" key="3">
    <source>
        <dbReference type="Proteomes" id="UP000823775"/>
    </source>
</evidence>
<feature type="region of interest" description="Disordered" evidence="1">
    <location>
        <begin position="1"/>
        <end position="20"/>
    </location>
</feature>
<feature type="non-terminal residue" evidence="2">
    <location>
        <position position="86"/>
    </location>
</feature>
<comment type="caution">
    <text evidence="2">The sequence shown here is derived from an EMBL/GenBank/DDBJ whole genome shotgun (WGS) entry which is preliminary data.</text>
</comment>
<feature type="compositionally biased region" description="Low complexity" evidence="1">
    <location>
        <begin position="49"/>
        <end position="60"/>
    </location>
</feature>
<dbReference type="Proteomes" id="UP000823775">
    <property type="component" value="Unassembled WGS sequence"/>
</dbReference>
<accession>A0ABS8UR96</accession>
<name>A0ABS8UR96_DATST</name>
<organism evidence="2 3">
    <name type="scientific">Datura stramonium</name>
    <name type="common">Jimsonweed</name>
    <name type="synonym">Common thornapple</name>
    <dbReference type="NCBI Taxonomy" id="4076"/>
    <lineage>
        <taxon>Eukaryota</taxon>
        <taxon>Viridiplantae</taxon>
        <taxon>Streptophyta</taxon>
        <taxon>Embryophyta</taxon>
        <taxon>Tracheophyta</taxon>
        <taxon>Spermatophyta</taxon>
        <taxon>Magnoliopsida</taxon>
        <taxon>eudicotyledons</taxon>
        <taxon>Gunneridae</taxon>
        <taxon>Pentapetalae</taxon>
        <taxon>asterids</taxon>
        <taxon>lamiids</taxon>
        <taxon>Solanales</taxon>
        <taxon>Solanaceae</taxon>
        <taxon>Solanoideae</taxon>
        <taxon>Datureae</taxon>
        <taxon>Datura</taxon>
    </lineage>
</organism>
<keyword evidence="3" id="KW-1185">Reference proteome</keyword>
<evidence type="ECO:0000313" key="2">
    <source>
        <dbReference type="EMBL" id="MCD9560584.1"/>
    </source>
</evidence>
<sequence>MVRRRPRKNKKKDQHRDFIKNGKRSKIWARFHQQRGIAGLQFYSLRSSVTPKSSSPVVPTYMKKESPSKLLQASPQTPTRAPPVVE</sequence>
<reference evidence="2 3" key="1">
    <citation type="journal article" date="2021" name="BMC Genomics">
        <title>Datura genome reveals duplications of psychoactive alkaloid biosynthetic genes and high mutation rate following tissue culture.</title>
        <authorList>
            <person name="Rajewski A."/>
            <person name="Carter-House D."/>
            <person name="Stajich J."/>
            <person name="Litt A."/>
        </authorList>
    </citation>
    <scope>NUCLEOTIDE SEQUENCE [LARGE SCALE GENOMIC DNA]</scope>
    <source>
        <strain evidence="2">AR-01</strain>
    </source>
</reference>